<reference evidence="3 4" key="1">
    <citation type="submission" date="2023-10" db="EMBL/GenBank/DDBJ databases">
        <title>Two novel species belonging to the OM43/NOR5 clade.</title>
        <authorList>
            <person name="Park M."/>
        </authorList>
    </citation>
    <scope>NUCLEOTIDE SEQUENCE [LARGE SCALE GENOMIC DNA]</scope>
    <source>
        <strain evidence="3 4">IMCC45268</strain>
    </source>
</reference>
<protein>
    <submittedName>
        <fullName evidence="3">Acyltransferase</fullName>
        <ecNumber evidence="3">2.3.1.-</ecNumber>
    </submittedName>
</protein>
<evidence type="ECO:0000259" key="2">
    <source>
        <dbReference type="Pfam" id="PF01757"/>
    </source>
</evidence>
<feature type="transmembrane region" description="Helical" evidence="1">
    <location>
        <begin position="12"/>
        <end position="34"/>
    </location>
</feature>
<keyword evidence="1" id="KW-0472">Membrane</keyword>
<feature type="transmembrane region" description="Helical" evidence="1">
    <location>
        <begin position="322"/>
        <end position="343"/>
    </location>
</feature>
<keyword evidence="4" id="KW-1185">Reference proteome</keyword>
<keyword evidence="1" id="KW-1133">Transmembrane helix</keyword>
<dbReference type="InterPro" id="IPR002656">
    <property type="entry name" value="Acyl_transf_3_dom"/>
</dbReference>
<feature type="domain" description="Acyltransferase 3" evidence="2">
    <location>
        <begin position="11"/>
        <end position="338"/>
    </location>
</feature>
<proteinExistence type="predicted"/>
<evidence type="ECO:0000256" key="1">
    <source>
        <dbReference type="SAM" id="Phobius"/>
    </source>
</evidence>
<feature type="transmembrane region" description="Helical" evidence="1">
    <location>
        <begin position="127"/>
        <end position="147"/>
    </location>
</feature>
<dbReference type="EMBL" id="CP136865">
    <property type="protein sequence ID" value="WOJ98266.1"/>
    <property type="molecule type" value="Genomic_DNA"/>
</dbReference>
<sequence>MNKLINETDRRYLDALRGLSILRVMLGHLGLLWFYPPHSWYLGALFPILFFVSGAVSYNSFLRTKDIWRYALQRYIAIAVPFYTFMVLLICVLYASNKSLLVLDDGPLRWAFMWPRWGLIEIPIGQIWFINALFIMSAISILIFPLFRRFKHATIGTVSTLFAINLVGDFLPVRETFIASTEPVLGGYATQAWVIATLITFYFFGALFYSFGISDMHIKKMLSLIAVSGIAVIIVYPESPFFPPHVEIKSAYFVFVSLLATLSVLALKPAYFALTRRVNIVERLFLYASKHSYAIFLLHTVVLYYIESAFNWHDLSQNTGLAIARLLLVSAITLLLAPLFTSLTNQIVKGLKAIIATTV</sequence>
<dbReference type="GO" id="GO:0016746">
    <property type="term" value="F:acyltransferase activity"/>
    <property type="evidence" value="ECO:0007669"/>
    <property type="project" value="UniProtKB-KW"/>
</dbReference>
<dbReference type="Proteomes" id="UP001626549">
    <property type="component" value="Chromosome"/>
</dbReference>
<keyword evidence="3" id="KW-0808">Transferase</keyword>
<dbReference type="EC" id="2.3.1.-" evidence="3"/>
<keyword evidence="3" id="KW-0012">Acyltransferase</keyword>
<organism evidence="3 4">
    <name type="scientific">Congregibacter brevis</name>
    <dbReference type="NCBI Taxonomy" id="3081201"/>
    <lineage>
        <taxon>Bacteria</taxon>
        <taxon>Pseudomonadati</taxon>
        <taxon>Pseudomonadota</taxon>
        <taxon>Gammaproteobacteria</taxon>
        <taxon>Cellvibrionales</taxon>
        <taxon>Halieaceae</taxon>
        <taxon>Congregibacter</taxon>
    </lineage>
</organism>
<accession>A0ABZ0IJQ1</accession>
<gene>
    <name evidence="3" type="ORF">R0137_06775</name>
</gene>
<feature type="transmembrane region" description="Helical" evidence="1">
    <location>
        <begin position="221"/>
        <end position="239"/>
    </location>
</feature>
<keyword evidence="1" id="KW-0812">Transmembrane</keyword>
<feature type="transmembrane region" description="Helical" evidence="1">
    <location>
        <begin position="191"/>
        <end position="209"/>
    </location>
</feature>
<dbReference type="Pfam" id="PF01757">
    <property type="entry name" value="Acyl_transf_3"/>
    <property type="match status" value="1"/>
</dbReference>
<evidence type="ECO:0000313" key="3">
    <source>
        <dbReference type="EMBL" id="WOJ98266.1"/>
    </source>
</evidence>
<feature type="transmembrane region" description="Helical" evidence="1">
    <location>
        <begin position="284"/>
        <end position="306"/>
    </location>
</feature>
<dbReference type="RefSeq" id="WP_407329557.1">
    <property type="nucleotide sequence ID" value="NZ_CP136865.1"/>
</dbReference>
<name>A0ABZ0IJQ1_9GAMM</name>
<feature type="transmembrane region" description="Helical" evidence="1">
    <location>
        <begin position="40"/>
        <end position="62"/>
    </location>
</feature>
<evidence type="ECO:0000313" key="4">
    <source>
        <dbReference type="Proteomes" id="UP001626549"/>
    </source>
</evidence>
<feature type="transmembrane region" description="Helical" evidence="1">
    <location>
        <begin position="74"/>
        <end position="95"/>
    </location>
</feature>
<feature type="transmembrane region" description="Helical" evidence="1">
    <location>
        <begin position="251"/>
        <end position="272"/>
    </location>
</feature>
<feature type="transmembrane region" description="Helical" evidence="1">
    <location>
        <begin position="154"/>
        <end position="171"/>
    </location>
</feature>